<dbReference type="EMBL" id="JBCHKQ010000001">
    <property type="protein sequence ID" value="MEM5947536.1"/>
    <property type="molecule type" value="Genomic_DNA"/>
</dbReference>
<gene>
    <name evidence="4" type="ORF">WKV44_03160</name>
</gene>
<dbReference type="Proteomes" id="UP001466331">
    <property type="component" value="Unassembled WGS sequence"/>
</dbReference>
<name>A0ABU9UAP8_9SPIR</name>
<evidence type="ECO:0000256" key="1">
    <source>
        <dbReference type="SAM" id="Coils"/>
    </source>
</evidence>
<dbReference type="RefSeq" id="WP_420068984.1">
    <property type="nucleotide sequence ID" value="NZ_JBCHKQ010000001.1"/>
</dbReference>
<keyword evidence="5" id="KW-1185">Reference proteome</keyword>
<keyword evidence="3" id="KW-0812">Transmembrane</keyword>
<keyword evidence="3" id="KW-0472">Membrane</keyword>
<keyword evidence="1" id="KW-0175">Coiled coil</keyword>
<feature type="compositionally biased region" description="Basic and acidic residues" evidence="2">
    <location>
        <begin position="640"/>
        <end position="651"/>
    </location>
</feature>
<evidence type="ECO:0000256" key="3">
    <source>
        <dbReference type="SAM" id="Phobius"/>
    </source>
</evidence>
<evidence type="ECO:0000256" key="2">
    <source>
        <dbReference type="SAM" id="MobiDB-lite"/>
    </source>
</evidence>
<evidence type="ECO:0008006" key="6">
    <source>
        <dbReference type="Google" id="ProtNLM"/>
    </source>
</evidence>
<accession>A0ABU9UAP8</accession>
<feature type="coiled-coil region" evidence="1">
    <location>
        <begin position="237"/>
        <end position="268"/>
    </location>
</feature>
<organism evidence="4 5">
    <name type="scientific">Rarispira pelagica</name>
    <dbReference type="NCBI Taxonomy" id="3141764"/>
    <lineage>
        <taxon>Bacteria</taxon>
        <taxon>Pseudomonadati</taxon>
        <taxon>Spirochaetota</taxon>
        <taxon>Spirochaetia</taxon>
        <taxon>Winmispirales</taxon>
        <taxon>Winmispiraceae</taxon>
        <taxon>Rarispira</taxon>
    </lineage>
</organism>
<proteinExistence type="predicted"/>
<feature type="transmembrane region" description="Helical" evidence="3">
    <location>
        <begin position="70"/>
        <end position="98"/>
    </location>
</feature>
<evidence type="ECO:0000313" key="4">
    <source>
        <dbReference type="EMBL" id="MEM5947536.1"/>
    </source>
</evidence>
<comment type="caution">
    <text evidence="4">The sequence shown here is derived from an EMBL/GenBank/DDBJ whole genome shotgun (WGS) entry which is preliminary data.</text>
</comment>
<feature type="region of interest" description="Disordered" evidence="2">
    <location>
        <begin position="640"/>
        <end position="666"/>
    </location>
</feature>
<keyword evidence="3" id="KW-1133">Transmembrane helix</keyword>
<protein>
    <recommendedName>
        <fullName evidence="6">TIGR03545 family protein</fullName>
    </recommendedName>
</protein>
<evidence type="ECO:0000313" key="5">
    <source>
        <dbReference type="Proteomes" id="UP001466331"/>
    </source>
</evidence>
<reference evidence="4 5" key="1">
    <citation type="submission" date="2024-03" db="EMBL/GenBank/DDBJ databases">
        <title>Ignisphaera cupida sp. nov., a hyperthermophilic hydrolytic archaeon from a hot spring of Kamchatka, and proposal of Ignisphaeraceae fam. nov.</title>
        <authorList>
            <person name="Podosokorskaya O.A."/>
            <person name="Elcheninov A.G."/>
            <person name="Maltseva A.I."/>
            <person name="Zayulina K.S."/>
            <person name="Novikov A."/>
            <person name="Merkel A.Y."/>
        </authorList>
    </citation>
    <scope>NUCLEOTIDE SEQUENCE [LARGE SCALE GENOMIC DNA]</scope>
    <source>
        <strain evidence="4 5">38H-sp</strain>
    </source>
</reference>
<sequence>MTRIKGFKKPLKVEVLQKKFLRFLEIDKDRDFFRSCFVESEGGFVVRQDLDKDDIRRFNRLAKEIKSNRGIVNLVPIVVISILLAFALVFSIFLLNLYAEKLTEQALSAAFSADADVEGMRIGLFSGSVDIGHVAVGDKEKMGKNLFELYGVRLNVDMVNALRGKLVIQNLGWDKLFFDTPRKESTALHDTEKKELPLDIQESVGTENRQKEPSFITFDPDKIIKRKKEQLISIKKAEELKTEKEKLSKLTEKKTRELEAKIMDIENKTGKILEKDINTIKIQDIPAELKTISELGKETQSLYNTYDKSYREIKAQADTVTQLSGELAIAADKDKNFLVSAFDIEGGGARDFFEPVFYGMLSDKAAEYLRYGQRFLSLVSGIKKKPGKAKENRNKYKGRVVDFPSARMPDFLLRLAQGSADFDTGRLKLSIKNISSEPVLIAKPASLDLSFSGDFDARVYAEIRIDDIGYNYTAEFSIKNMPTNTPTLSADIDADLYMEGNAEEVRITGDISTKKLSSKQGGILSAIIDAIENSNRAPVFNVSYKKNRLYQDFSIESDIWDIISDSSFLSSLTSNKDIKRKLSEELDKLIINIAGEDTKNYVSSIIGDFPGYKERLDSVKQELDNRKKVLEDRLRQSTEEATDTIKEKADKASQSIKDAANSLLGR</sequence>